<feature type="domain" description="ABC transporter" evidence="1">
    <location>
        <begin position="184"/>
        <end position="218"/>
    </location>
</feature>
<evidence type="ECO:0000313" key="2">
    <source>
        <dbReference type="EMBL" id="KAJ1171122.1"/>
    </source>
</evidence>
<dbReference type="Pfam" id="PF00005">
    <property type="entry name" value="ABC_tran"/>
    <property type="match status" value="1"/>
</dbReference>
<dbReference type="EMBL" id="JANPWB010000007">
    <property type="protein sequence ID" value="KAJ1171122.1"/>
    <property type="molecule type" value="Genomic_DNA"/>
</dbReference>
<dbReference type="GO" id="GO:0005743">
    <property type="term" value="C:mitochondrial inner membrane"/>
    <property type="evidence" value="ECO:0007669"/>
    <property type="project" value="TreeGrafter"/>
</dbReference>
<dbReference type="PROSITE" id="PS00211">
    <property type="entry name" value="ABC_TRANSPORTER_1"/>
    <property type="match status" value="1"/>
</dbReference>
<comment type="caution">
    <text evidence="2">The sequence shown here is derived from an EMBL/GenBank/DDBJ whole genome shotgun (WGS) entry which is preliminary data.</text>
</comment>
<dbReference type="InterPro" id="IPR027417">
    <property type="entry name" value="P-loop_NTPase"/>
</dbReference>
<reference evidence="2" key="1">
    <citation type="journal article" date="2022" name="bioRxiv">
        <title>Sequencing and chromosome-scale assembly of the giantPleurodeles waltlgenome.</title>
        <authorList>
            <person name="Brown T."/>
            <person name="Elewa A."/>
            <person name="Iarovenko S."/>
            <person name="Subramanian E."/>
            <person name="Araus A.J."/>
            <person name="Petzold A."/>
            <person name="Susuki M."/>
            <person name="Suzuki K.-i.T."/>
            <person name="Hayashi T."/>
            <person name="Toyoda A."/>
            <person name="Oliveira C."/>
            <person name="Osipova E."/>
            <person name="Leigh N.D."/>
            <person name="Simon A."/>
            <person name="Yun M.H."/>
        </authorList>
    </citation>
    <scope>NUCLEOTIDE SEQUENCE</scope>
    <source>
        <strain evidence="2">20211129_DDA</strain>
        <tissue evidence="2">Liver</tissue>
    </source>
</reference>
<evidence type="ECO:0000313" key="3">
    <source>
        <dbReference type="Proteomes" id="UP001066276"/>
    </source>
</evidence>
<gene>
    <name evidence="2" type="ORF">NDU88_002993</name>
</gene>
<accession>A0AAV7T580</accession>
<dbReference type="InterPro" id="IPR003439">
    <property type="entry name" value="ABC_transporter-like_ATP-bd"/>
</dbReference>
<dbReference type="GO" id="GO:0090374">
    <property type="term" value="P:oligopeptide export from mitochondrion"/>
    <property type="evidence" value="ECO:0007669"/>
    <property type="project" value="TreeGrafter"/>
</dbReference>
<dbReference type="Gene3D" id="3.40.50.300">
    <property type="entry name" value="P-loop containing nucleotide triphosphate hydrolases"/>
    <property type="match status" value="1"/>
</dbReference>
<dbReference type="InterPro" id="IPR017871">
    <property type="entry name" value="ABC_transporter-like_CS"/>
</dbReference>
<dbReference type="SUPFAM" id="SSF52540">
    <property type="entry name" value="P-loop containing nucleoside triphosphate hydrolases"/>
    <property type="match status" value="1"/>
</dbReference>
<proteinExistence type="predicted"/>
<dbReference type="AlphaFoldDB" id="A0AAV7T580"/>
<dbReference type="PANTHER" id="PTHR43394">
    <property type="entry name" value="ATP-DEPENDENT PERMEASE MDL1, MITOCHONDRIAL"/>
    <property type="match status" value="1"/>
</dbReference>
<dbReference type="InterPro" id="IPR039421">
    <property type="entry name" value="Type_1_exporter"/>
</dbReference>
<dbReference type="GO" id="GO:0015421">
    <property type="term" value="F:ABC-type oligopeptide transporter activity"/>
    <property type="evidence" value="ECO:0007669"/>
    <property type="project" value="TreeGrafter"/>
</dbReference>
<keyword evidence="3" id="KW-1185">Reference proteome</keyword>
<name>A0AAV7T580_PLEWA</name>
<evidence type="ECO:0000259" key="1">
    <source>
        <dbReference type="Pfam" id="PF00005"/>
    </source>
</evidence>
<organism evidence="2 3">
    <name type="scientific">Pleurodeles waltl</name>
    <name type="common">Iberian ribbed newt</name>
    <dbReference type="NCBI Taxonomy" id="8319"/>
    <lineage>
        <taxon>Eukaryota</taxon>
        <taxon>Metazoa</taxon>
        <taxon>Chordata</taxon>
        <taxon>Craniata</taxon>
        <taxon>Vertebrata</taxon>
        <taxon>Euteleostomi</taxon>
        <taxon>Amphibia</taxon>
        <taxon>Batrachia</taxon>
        <taxon>Caudata</taxon>
        <taxon>Salamandroidea</taxon>
        <taxon>Salamandridae</taxon>
        <taxon>Pleurodelinae</taxon>
        <taxon>Pleurodeles</taxon>
    </lineage>
</organism>
<dbReference type="Proteomes" id="UP001066276">
    <property type="component" value="Chromosome 4_1"/>
</dbReference>
<dbReference type="GO" id="GO:0016887">
    <property type="term" value="F:ATP hydrolysis activity"/>
    <property type="evidence" value="ECO:0007669"/>
    <property type="project" value="InterPro"/>
</dbReference>
<protein>
    <recommendedName>
        <fullName evidence="1">ABC transporter domain-containing protein</fullName>
    </recommendedName>
</protein>
<dbReference type="GO" id="GO:0005524">
    <property type="term" value="F:ATP binding"/>
    <property type="evidence" value="ECO:0007669"/>
    <property type="project" value="InterPro"/>
</dbReference>
<sequence length="302" mass="32161">MLPRAGAVPPNQSPTSLAMYFQGCHFVRRSRHTAPVNPAQDADLSLRLQLLVCVSAVTARGLSCFLLPSAVFSPTEAALLSRTSFAVLFRGRHFVRRSCRAAQVDAPLGSGSRERTGTVGQYGEAQRLEGDRLETRTEGRWRTASRGWSAAWRDDAVSGRPVERGTGTVTVQIPQAVAQRCGLEADQTQLSGGQKRRVAIACALVRRLKILLLDEATSALDTKSEAVAQAALDESRSDPVMESGLQSSVVKPGGLWVTDGSFERRAAGGPPAEIGVGPGVVSCWPMERGAGTVTVRVLRAAA</sequence>
<dbReference type="PANTHER" id="PTHR43394:SF27">
    <property type="entry name" value="ATP-DEPENDENT TRANSLOCASE ABCB1-LIKE"/>
    <property type="match status" value="1"/>
</dbReference>